<proteinExistence type="predicted"/>
<sequence>MPCPFEGSTVGIAQRRIDREQISDGRQSSRNAEGCQIIVYFKIFYKPKLRLQAAPHALDKLSGRRVGHVNASFWANAMPFLVHSRFLIVL</sequence>
<protein>
    <submittedName>
        <fullName evidence="1">Uncharacterized protein</fullName>
    </submittedName>
</protein>
<reference evidence="1 2" key="1">
    <citation type="journal article" date="2021" name="Elife">
        <title>Chloroplast acquisition without the gene transfer in kleptoplastic sea slugs, Plakobranchus ocellatus.</title>
        <authorList>
            <person name="Maeda T."/>
            <person name="Takahashi S."/>
            <person name="Yoshida T."/>
            <person name="Shimamura S."/>
            <person name="Takaki Y."/>
            <person name="Nagai Y."/>
            <person name="Toyoda A."/>
            <person name="Suzuki Y."/>
            <person name="Arimoto A."/>
            <person name="Ishii H."/>
            <person name="Satoh N."/>
            <person name="Nishiyama T."/>
            <person name="Hasebe M."/>
            <person name="Maruyama T."/>
            <person name="Minagawa J."/>
            <person name="Obokata J."/>
            <person name="Shigenobu S."/>
        </authorList>
    </citation>
    <scope>NUCLEOTIDE SEQUENCE [LARGE SCALE GENOMIC DNA]</scope>
</reference>
<evidence type="ECO:0000313" key="2">
    <source>
        <dbReference type="Proteomes" id="UP000762676"/>
    </source>
</evidence>
<comment type="caution">
    <text evidence="1">The sequence shown here is derived from an EMBL/GenBank/DDBJ whole genome shotgun (WGS) entry which is preliminary data.</text>
</comment>
<dbReference type="AlphaFoldDB" id="A0AAV4ENU5"/>
<gene>
    <name evidence="1" type="ORF">ElyMa_005454300</name>
</gene>
<accession>A0AAV4ENU5</accession>
<keyword evidence="2" id="KW-1185">Reference proteome</keyword>
<name>A0AAV4ENU5_9GAST</name>
<organism evidence="1 2">
    <name type="scientific">Elysia marginata</name>
    <dbReference type="NCBI Taxonomy" id="1093978"/>
    <lineage>
        <taxon>Eukaryota</taxon>
        <taxon>Metazoa</taxon>
        <taxon>Spiralia</taxon>
        <taxon>Lophotrochozoa</taxon>
        <taxon>Mollusca</taxon>
        <taxon>Gastropoda</taxon>
        <taxon>Heterobranchia</taxon>
        <taxon>Euthyneura</taxon>
        <taxon>Panpulmonata</taxon>
        <taxon>Sacoglossa</taxon>
        <taxon>Placobranchoidea</taxon>
        <taxon>Plakobranchidae</taxon>
        <taxon>Elysia</taxon>
    </lineage>
</organism>
<evidence type="ECO:0000313" key="1">
    <source>
        <dbReference type="EMBL" id="GFR62386.1"/>
    </source>
</evidence>
<dbReference type="EMBL" id="BMAT01010882">
    <property type="protein sequence ID" value="GFR62386.1"/>
    <property type="molecule type" value="Genomic_DNA"/>
</dbReference>
<dbReference type="Proteomes" id="UP000762676">
    <property type="component" value="Unassembled WGS sequence"/>
</dbReference>